<evidence type="ECO:0000313" key="2">
    <source>
        <dbReference type="Proteomes" id="UP000291117"/>
    </source>
</evidence>
<sequence>MDNKNSILLVDPDFDLNTAADCDLLLKITPDSFSYAIIDKGSRQLKAVYDEQECDNVPAMLAAKLKNDVYLTLAFKEIKAAVYTENSINIPNELFDPEQLNQYAKFFTEAPSNNLYTRPFKTFGFTSIFTLQQFTEETLAASLNNCKLYTQNAPVLALAAQNNKTSLLLDFTASSFNALYRTGEKLIFQNYYQTDNAEEFNYYLLLIVNQLNINTADTEIQLSGIIHSGDDYYQCIAKYFSDINFNLPPAKEIDHKILDDMPAHYYSSLLALDLCE</sequence>
<reference evidence="1 2" key="1">
    <citation type="submission" date="2019-02" db="EMBL/GenBank/DDBJ databases">
        <title>Pedobacter sp. RP-3-8 sp. nov., isolated from Arctic soil.</title>
        <authorList>
            <person name="Dahal R.H."/>
        </authorList>
    </citation>
    <scope>NUCLEOTIDE SEQUENCE [LARGE SCALE GENOMIC DNA]</scope>
    <source>
        <strain evidence="1 2">RP-3-8</strain>
    </source>
</reference>
<keyword evidence="2" id="KW-1185">Reference proteome</keyword>
<dbReference type="RefSeq" id="WP_131610281.1">
    <property type="nucleotide sequence ID" value="NZ_SJSM01000011.1"/>
</dbReference>
<comment type="caution">
    <text evidence="1">The sequence shown here is derived from an EMBL/GenBank/DDBJ whole genome shotgun (WGS) entry which is preliminary data.</text>
</comment>
<dbReference type="OrthoDB" id="765136at2"/>
<proteinExistence type="predicted"/>
<dbReference type="Gene3D" id="3.30.420.260">
    <property type="match status" value="1"/>
</dbReference>
<dbReference type="InterPro" id="IPR024213">
    <property type="entry name" value="DUF3822"/>
</dbReference>
<dbReference type="Pfam" id="PF12864">
    <property type="entry name" value="DUF3822"/>
    <property type="match status" value="1"/>
</dbReference>
<name>A0A4R0N408_9SPHI</name>
<dbReference type="EMBL" id="SJSM01000011">
    <property type="protein sequence ID" value="TCC94629.1"/>
    <property type="molecule type" value="Genomic_DNA"/>
</dbReference>
<protein>
    <submittedName>
        <fullName evidence="1">DUF3822 family protein</fullName>
    </submittedName>
</protein>
<accession>A0A4R0N408</accession>
<dbReference type="Gene3D" id="3.30.420.250">
    <property type="match status" value="1"/>
</dbReference>
<organism evidence="1 2">
    <name type="scientific">Pedobacter hiemivivus</name>
    <dbReference type="NCBI Taxonomy" id="2530454"/>
    <lineage>
        <taxon>Bacteria</taxon>
        <taxon>Pseudomonadati</taxon>
        <taxon>Bacteroidota</taxon>
        <taxon>Sphingobacteriia</taxon>
        <taxon>Sphingobacteriales</taxon>
        <taxon>Sphingobacteriaceae</taxon>
        <taxon>Pedobacter</taxon>
    </lineage>
</organism>
<dbReference type="AlphaFoldDB" id="A0A4R0N408"/>
<gene>
    <name evidence="1" type="ORF">EZ444_16635</name>
</gene>
<dbReference type="CDD" id="cd24013">
    <property type="entry name" value="ASKHA_ATPase_BT3980-like"/>
    <property type="match status" value="1"/>
</dbReference>
<dbReference type="Proteomes" id="UP000291117">
    <property type="component" value="Unassembled WGS sequence"/>
</dbReference>
<evidence type="ECO:0000313" key="1">
    <source>
        <dbReference type="EMBL" id="TCC94629.1"/>
    </source>
</evidence>